<proteinExistence type="predicted"/>
<gene>
    <name evidence="1" type="ORF">M9Y10_041660</name>
</gene>
<reference evidence="1 2" key="1">
    <citation type="submission" date="2024-04" db="EMBL/GenBank/DDBJ databases">
        <title>Tritrichomonas musculus Genome.</title>
        <authorList>
            <person name="Alves-Ferreira E."/>
            <person name="Grigg M."/>
            <person name="Lorenzi H."/>
            <person name="Galac M."/>
        </authorList>
    </citation>
    <scope>NUCLEOTIDE SEQUENCE [LARGE SCALE GENOMIC DNA]</scope>
    <source>
        <strain evidence="1 2">EAF2021</strain>
    </source>
</reference>
<dbReference type="Proteomes" id="UP001470230">
    <property type="component" value="Unassembled WGS sequence"/>
</dbReference>
<evidence type="ECO:0000313" key="2">
    <source>
        <dbReference type="Proteomes" id="UP001470230"/>
    </source>
</evidence>
<dbReference type="EMBL" id="JAPFFF010000007">
    <property type="protein sequence ID" value="KAK8886200.1"/>
    <property type="molecule type" value="Genomic_DNA"/>
</dbReference>
<keyword evidence="2" id="KW-1185">Reference proteome</keyword>
<protein>
    <submittedName>
        <fullName evidence="1">Uncharacterized protein</fullName>
    </submittedName>
</protein>
<organism evidence="1 2">
    <name type="scientific">Tritrichomonas musculus</name>
    <dbReference type="NCBI Taxonomy" id="1915356"/>
    <lineage>
        <taxon>Eukaryota</taxon>
        <taxon>Metamonada</taxon>
        <taxon>Parabasalia</taxon>
        <taxon>Tritrichomonadida</taxon>
        <taxon>Tritrichomonadidae</taxon>
        <taxon>Tritrichomonas</taxon>
    </lineage>
</organism>
<name>A0ABR2K4Z6_9EUKA</name>
<accession>A0ABR2K4Z6</accession>
<sequence>MPRKKTPSLRIRFLEIPKDIQAPQIMETKKTKATDKKYKKLRIARLTKCIMLNNNISFDVPKKCLFEIHENGHNQIINMKINNDTENQSNVDQRSSLNLFTKVQTSNANENQLDSIINNQAFNENDNIDLIEIDTLDSLLNFYN</sequence>
<comment type="caution">
    <text evidence="1">The sequence shown here is derived from an EMBL/GenBank/DDBJ whole genome shotgun (WGS) entry which is preliminary data.</text>
</comment>
<evidence type="ECO:0000313" key="1">
    <source>
        <dbReference type="EMBL" id="KAK8886200.1"/>
    </source>
</evidence>